<feature type="compositionally biased region" description="Basic and acidic residues" evidence="5">
    <location>
        <begin position="791"/>
        <end position="800"/>
    </location>
</feature>
<feature type="compositionally biased region" description="Basic and acidic residues" evidence="5">
    <location>
        <begin position="525"/>
        <end position="534"/>
    </location>
</feature>
<proteinExistence type="predicted"/>
<comment type="subcellular location">
    <subcellularLocation>
        <location evidence="1">Membrane</location>
        <topology evidence="1">Multi-pass membrane protein</topology>
    </subcellularLocation>
</comment>
<reference evidence="7" key="2">
    <citation type="submission" date="2023-05" db="EMBL/GenBank/DDBJ databases">
        <authorList>
            <consortium name="Lawrence Berkeley National Laboratory"/>
            <person name="Steindorff A."/>
            <person name="Hensen N."/>
            <person name="Bonometti L."/>
            <person name="Westerberg I."/>
            <person name="Brannstrom I.O."/>
            <person name="Guillou S."/>
            <person name="Cros-Aarteil S."/>
            <person name="Calhoun S."/>
            <person name="Haridas S."/>
            <person name="Kuo A."/>
            <person name="Mondo S."/>
            <person name="Pangilinan J."/>
            <person name="Riley R."/>
            <person name="Labutti K."/>
            <person name="Andreopoulos B."/>
            <person name="Lipzen A."/>
            <person name="Chen C."/>
            <person name="Yanf M."/>
            <person name="Daum C."/>
            <person name="Ng V."/>
            <person name="Clum A."/>
            <person name="Ohm R."/>
            <person name="Martin F."/>
            <person name="Silar P."/>
            <person name="Natvig D."/>
            <person name="Lalanne C."/>
            <person name="Gautier V."/>
            <person name="Ament-Velasquez S.L."/>
            <person name="Kruys A."/>
            <person name="Hutchinson M.I."/>
            <person name="Powell A.J."/>
            <person name="Barry K."/>
            <person name="Miller A.N."/>
            <person name="Grigoriev I.V."/>
            <person name="Debuchy R."/>
            <person name="Gladieux P."/>
            <person name="Thoren M.H."/>
            <person name="Johannesson H."/>
        </authorList>
    </citation>
    <scope>NUCLEOTIDE SEQUENCE</scope>
    <source>
        <strain evidence="7">CBS 508.74</strain>
    </source>
</reference>
<dbReference type="AlphaFoldDB" id="A0AAN6YVL1"/>
<feature type="transmembrane region" description="Helical" evidence="6">
    <location>
        <begin position="391"/>
        <end position="409"/>
    </location>
</feature>
<feature type="region of interest" description="Disordered" evidence="5">
    <location>
        <begin position="84"/>
        <end position="141"/>
    </location>
</feature>
<reference evidence="7" key="1">
    <citation type="journal article" date="2023" name="Mol. Phylogenet. Evol.">
        <title>Genome-scale phylogeny and comparative genomics of the fungal order Sordariales.</title>
        <authorList>
            <person name="Hensen N."/>
            <person name="Bonometti L."/>
            <person name="Westerberg I."/>
            <person name="Brannstrom I.O."/>
            <person name="Guillou S."/>
            <person name="Cros-Aarteil S."/>
            <person name="Calhoun S."/>
            <person name="Haridas S."/>
            <person name="Kuo A."/>
            <person name="Mondo S."/>
            <person name="Pangilinan J."/>
            <person name="Riley R."/>
            <person name="LaButti K."/>
            <person name="Andreopoulos B."/>
            <person name="Lipzen A."/>
            <person name="Chen C."/>
            <person name="Yan M."/>
            <person name="Daum C."/>
            <person name="Ng V."/>
            <person name="Clum A."/>
            <person name="Steindorff A."/>
            <person name="Ohm R.A."/>
            <person name="Martin F."/>
            <person name="Silar P."/>
            <person name="Natvig D.O."/>
            <person name="Lalanne C."/>
            <person name="Gautier V."/>
            <person name="Ament-Velasquez S.L."/>
            <person name="Kruys A."/>
            <person name="Hutchinson M.I."/>
            <person name="Powell A.J."/>
            <person name="Barry K."/>
            <person name="Miller A.N."/>
            <person name="Grigoriev I.V."/>
            <person name="Debuchy R."/>
            <person name="Gladieux P."/>
            <person name="Hiltunen Thoren M."/>
            <person name="Johannesson H."/>
        </authorList>
    </citation>
    <scope>NUCLEOTIDE SEQUENCE</scope>
    <source>
        <strain evidence="7">CBS 508.74</strain>
    </source>
</reference>
<feature type="transmembrane region" description="Helical" evidence="6">
    <location>
        <begin position="40"/>
        <end position="62"/>
    </location>
</feature>
<dbReference type="InterPro" id="IPR008521">
    <property type="entry name" value="Mg_trans_NIPA"/>
</dbReference>
<evidence type="ECO:0000256" key="5">
    <source>
        <dbReference type="SAM" id="MobiDB-lite"/>
    </source>
</evidence>
<dbReference type="GeneID" id="89933938"/>
<dbReference type="RefSeq" id="XP_064672733.1">
    <property type="nucleotide sequence ID" value="XM_064809814.1"/>
</dbReference>
<keyword evidence="2 6" id="KW-0812">Transmembrane</keyword>
<dbReference type="InterPro" id="IPR037185">
    <property type="entry name" value="EmrE-like"/>
</dbReference>
<gene>
    <name evidence="7" type="ORF">N656DRAFT_485637</name>
</gene>
<evidence type="ECO:0000256" key="2">
    <source>
        <dbReference type="ARBA" id="ARBA00022692"/>
    </source>
</evidence>
<evidence type="ECO:0000313" key="7">
    <source>
        <dbReference type="EMBL" id="KAK4115163.1"/>
    </source>
</evidence>
<keyword evidence="3 6" id="KW-1133">Transmembrane helix</keyword>
<keyword evidence="4 6" id="KW-0472">Membrane</keyword>
<dbReference type="SUPFAM" id="SSF103481">
    <property type="entry name" value="Multidrug resistance efflux transporter EmrE"/>
    <property type="match status" value="1"/>
</dbReference>
<dbReference type="GO" id="GO:0015095">
    <property type="term" value="F:magnesium ion transmembrane transporter activity"/>
    <property type="evidence" value="ECO:0007669"/>
    <property type="project" value="InterPro"/>
</dbReference>
<evidence type="ECO:0000313" key="8">
    <source>
        <dbReference type="Proteomes" id="UP001302812"/>
    </source>
</evidence>
<evidence type="ECO:0000256" key="6">
    <source>
        <dbReference type="SAM" id="Phobius"/>
    </source>
</evidence>
<organism evidence="7 8">
    <name type="scientific">Canariomyces notabilis</name>
    <dbReference type="NCBI Taxonomy" id="2074819"/>
    <lineage>
        <taxon>Eukaryota</taxon>
        <taxon>Fungi</taxon>
        <taxon>Dikarya</taxon>
        <taxon>Ascomycota</taxon>
        <taxon>Pezizomycotina</taxon>
        <taxon>Sordariomycetes</taxon>
        <taxon>Sordariomycetidae</taxon>
        <taxon>Sordariales</taxon>
        <taxon>Chaetomiaceae</taxon>
        <taxon>Canariomyces</taxon>
    </lineage>
</organism>
<evidence type="ECO:0000256" key="4">
    <source>
        <dbReference type="ARBA" id="ARBA00023136"/>
    </source>
</evidence>
<feature type="region of interest" description="Disordered" evidence="5">
    <location>
        <begin position="558"/>
        <end position="626"/>
    </location>
</feature>
<dbReference type="PANTHER" id="PTHR12570">
    <property type="match status" value="1"/>
</dbReference>
<evidence type="ECO:0000256" key="3">
    <source>
        <dbReference type="ARBA" id="ARBA00022989"/>
    </source>
</evidence>
<feature type="transmembrane region" description="Helical" evidence="6">
    <location>
        <begin position="266"/>
        <end position="284"/>
    </location>
</feature>
<feature type="compositionally biased region" description="Polar residues" evidence="5">
    <location>
        <begin position="457"/>
        <end position="467"/>
    </location>
</feature>
<feature type="transmembrane region" description="Helical" evidence="6">
    <location>
        <begin position="199"/>
        <end position="219"/>
    </location>
</feature>
<feature type="compositionally biased region" description="Acidic residues" evidence="5">
    <location>
        <begin position="506"/>
        <end position="515"/>
    </location>
</feature>
<dbReference type="GO" id="GO:0016020">
    <property type="term" value="C:membrane"/>
    <property type="evidence" value="ECO:0007669"/>
    <property type="project" value="UniProtKB-SubCell"/>
</dbReference>
<feature type="compositionally biased region" description="Low complexity" evidence="5">
    <location>
        <begin position="571"/>
        <end position="618"/>
    </location>
</feature>
<feature type="compositionally biased region" description="Polar residues" evidence="5">
    <location>
        <begin position="654"/>
        <end position="664"/>
    </location>
</feature>
<feature type="transmembrane region" description="Helical" evidence="6">
    <location>
        <begin position="228"/>
        <end position="246"/>
    </location>
</feature>
<dbReference type="Proteomes" id="UP001302812">
    <property type="component" value="Unassembled WGS sequence"/>
</dbReference>
<feature type="transmembrane region" description="Helical" evidence="6">
    <location>
        <begin position="328"/>
        <end position="348"/>
    </location>
</feature>
<dbReference type="PANTHER" id="PTHR12570:SF65">
    <property type="entry name" value="MAGNESIUM TRANSPORTER NIPA9-RELATED"/>
    <property type="match status" value="1"/>
</dbReference>
<protein>
    <submittedName>
        <fullName evidence="7">DUF803-domain-containing protein</fullName>
    </submittedName>
</protein>
<evidence type="ECO:0000256" key="1">
    <source>
        <dbReference type="ARBA" id="ARBA00004141"/>
    </source>
</evidence>
<feature type="compositionally biased region" description="Basic and acidic residues" evidence="5">
    <location>
        <begin position="701"/>
        <end position="717"/>
    </location>
</feature>
<feature type="transmembrane region" description="Helical" evidence="6">
    <location>
        <begin position="291"/>
        <end position="308"/>
    </location>
</feature>
<feature type="region of interest" description="Disordered" evidence="5">
    <location>
        <begin position="434"/>
        <end position="467"/>
    </location>
</feature>
<dbReference type="EMBL" id="MU853335">
    <property type="protein sequence ID" value="KAK4115163.1"/>
    <property type="molecule type" value="Genomic_DNA"/>
</dbReference>
<dbReference type="Pfam" id="PF05653">
    <property type="entry name" value="Mg_trans_NIPA"/>
    <property type="match status" value="1"/>
</dbReference>
<feature type="transmembrane region" description="Helical" evidence="6">
    <location>
        <begin position="360"/>
        <end position="379"/>
    </location>
</feature>
<feature type="region of interest" description="Disordered" evidence="5">
    <location>
        <begin position="653"/>
        <end position="821"/>
    </location>
</feature>
<accession>A0AAN6YVL1</accession>
<keyword evidence="8" id="KW-1185">Reference proteome</keyword>
<feature type="compositionally biased region" description="Polar residues" evidence="5">
    <location>
        <begin position="673"/>
        <end position="685"/>
    </location>
</feature>
<name>A0AAN6YVL1_9PEZI</name>
<comment type="caution">
    <text evidence="7">The sequence shown here is derived from an EMBL/GenBank/DDBJ whole genome shotgun (WGS) entry which is preliminary data.</text>
</comment>
<feature type="region of interest" description="Disordered" evidence="5">
    <location>
        <begin position="488"/>
        <end position="545"/>
    </location>
</feature>
<feature type="compositionally biased region" description="Low complexity" evidence="5">
    <location>
        <begin position="732"/>
        <end position="742"/>
    </location>
</feature>
<sequence length="821" mass="87416">MYLLPLPSSTLADRAWSDWPSFLGGDGNDASDPDHELQNWSSLIGIITAICGNVLIALALNVQRYAHIRLHRKKLQIRERAKQAMRNAISGPHAEGEIRGYGAADTSNGNPDAALSASRPGDGSAGPYTEDDEHGDSEMSHLAQSFRSDDSRWTEHSGEEEAKVSLTYLRDPYWWLGQVLITVGEMGNFLAYGFAPASIVSPLGVVALVSNCVIAPIFFKEVFRQRDFWGVIIAITGAVTVVLSAKTEETKLGPHEVWDAITTMEFEIYMGVSCALIILLMWLSPRYGSRTILIDLGLVGLFGGYTALSTKGVSSMLSSTLLGAFTTPVTYGLLLVLLTTAIMQVKYLNKALQRFESTQVIPTQFVIFTLSVIIGSAVLYRDFERTTGEQAVKFVGGCLFTFFGVFLITSGRPRNDIEDEPTLSDAEGIEETIGLSHQDPGAGLPAPRQPPRRGSDTVRSPRSSRWSGLSFREAVNKPLAALSGARFSTSRVSAGASTKLKPPFISEDDSGDEDEHSPLLGNPWRESETPPDHGHRPHLGPHTISSDSIMSVVASTAATSLEGEQQVPDISPSGTPSQTQSSQMTPTIPTITGTTPPRITTTVASANNNTATPTTPRSSLHHHYNTPVISPSPFSSTLTAVVADKLLAHLDGSGTVSHSPSTATGLGGAPQGGVSTKRTQRSGLRSSLFAPPYQDDNPPDEGDRQSQDPNQPRRERGASGSALDVGKGPLGSSGSNSTNSGRGVSGGTSGFRGRARSLSHTLSMGLGGLFGNSRKGAGRRDDAADNPPDAARGRDSERILASDPSLPKMRTVIGNGSTETV</sequence>